<evidence type="ECO:0000256" key="3">
    <source>
        <dbReference type="ARBA" id="ARBA00011233"/>
    </source>
</evidence>
<dbReference type="SUPFAM" id="SSF49785">
    <property type="entry name" value="Galactose-binding domain-like"/>
    <property type="match status" value="1"/>
</dbReference>
<evidence type="ECO:0000256" key="6">
    <source>
        <dbReference type="ARBA" id="ARBA00022837"/>
    </source>
</evidence>
<keyword evidence="5" id="KW-0430">Lectin</keyword>
<protein>
    <submittedName>
        <fullName evidence="11">Uncharacterized protein LOC111107761</fullName>
    </submittedName>
</protein>
<evidence type="ECO:0000256" key="1">
    <source>
        <dbReference type="ARBA" id="ARBA00002219"/>
    </source>
</evidence>
<keyword evidence="8" id="KW-0732">Signal</keyword>
<reference evidence="11" key="2">
    <citation type="submission" date="2025-08" db="UniProtKB">
        <authorList>
            <consortium name="RefSeq"/>
        </authorList>
    </citation>
    <scope>IDENTIFICATION</scope>
    <source>
        <tissue evidence="11">Whole sample</tissue>
    </source>
</reference>
<dbReference type="OrthoDB" id="547680at2759"/>
<evidence type="ECO:0000259" key="9">
    <source>
        <dbReference type="SMART" id="SM00607"/>
    </source>
</evidence>
<proteinExistence type="inferred from homology"/>
<dbReference type="RefSeq" id="XP_022298817.1">
    <property type="nucleotide sequence ID" value="XM_022443109.1"/>
</dbReference>
<dbReference type="GO" id="GO:0001868">
    <property type="term" value="P:regulation of complement activation, lectin pathway"/>
    <property type="evidence" value="ECO:0007669"/>
    <property type="project" value="UniProtKB-ARBA"/>
</dbReference>
<dbReference type="PANTHER" id="PTHR45713:SF6">
    <property type="entry name" value="F5_8 TYPE C DOMAIN-CONTAINING PROTEIN"/>
    <property type="match status" value="1"/>
</dbReference>
<dbReference type="GO" id="GO:0042806">
    <property type="term" value="F:fucose binding"/>
    <property type="evidence" value="ECO:0007669"/>
    <property type="project" value="UniProtKB-ARBA"/>
</dbReference>
<keyword evidence="7" id="KW-1015">Disulfide bond</keyword>
<feature type="chain" id="PRO_5034160363" evidence="8">
    <location>
        <begin position="20"/>
        <end position="242"/>
    </location>
</feature>
<evidence type="ECO:0000256" key="4">
    <source>
        <dbReference type="ARBA" id="ARBA00022723"/>
    </source>
</evidence>
<dbReference type="InterPro" id="IPR000421">
    <property type="entry name" value="FA58C"/>
</dbReference>
<evidence type="ECO:0000256" key="2">
    <source>
        <dbReference type="ARBA" id="ARBA00010147"/>
    </source>
</evidence>
<sequence>MAKLFCLLLINTQLPLHFGSIAQYEYIKQEVAPLYGELSCQVSSKSRLMDCVMLSLRSKSVSFFFNQDEHICRWDCVFLASRSCTTYCTEPWSYYAIKWKTNEALSRPATSSSVYGGDSSLWGAHYATNGARSLISTEIFASQSEMSPWLKVQLIGLKMITFVRVYNRRDMVGERFHNVAVEVSPDESGNFVQRGFYKGPGLTDQVIEILCDYPTSGQYVRIRIIDGISYILNIAEIEIYSV</sequence>
<dbReference type="KEGG" id="cvn:111107761"/>
<accession>A0A8B8B5Y7</accession>
<dbReference type="InterPro" id="IPR006585">
    <property type="entry name" value="FTP1"/>
</dbReference>
<keyword evidence="4" id="KW-0479">Metal-binding</keyword>
<keyword evidence="10" id="KW-1185">Reference proteome</keyword>
<name>A0A8B8B5Y7_CRAVI</name>
<dbReference type="PANTHER" id="PTHR45713">
    <property type="entry name" value="FTP DOMAIN-CONTAINING PROTEIN"/>
    <property type="match status" value="1"/>
</dbReference>
<gene>
    <name evidence="11" type="primary">LOC111107761</name>
</gene>
<comment type="similarity">
    <text evidence="2">Belongs to the fucolectin family.</text>
</comment>
<dbReference type="InterPro" id="IPR051941">
    <property type="entry name" value="BG_Antigen-Binding_Lectin"/>
</dbReference>
<feature type="domain" description="Fucolectin tachylectin-4 pentraxin-1" evidence="9">
    <location>
        <begin position="100"/>
        <end position="241"/>
    </location>
</feature>
<evidence type="ECO:0000313" key="10">
    <source>
        <dbReference type="Proteomes" id="UP000694844"/>
    </source>
</evidence>
<comment type="function">
    <text evidence="1">Acts as a defensive agent. Recognizes blood group fucosylated oligosaccharides including A, B, H and Lewis B-type antigens. Does not recognize Lewis A antigen and has low affinity for monovalent haptens.</text>
</comment>
<evidence type="ECO:0000256" key="5">
    <source>
        <dbReference type="ARBA" id="ARBA00022734"/>
    </source>
</evidence>
<feature type="signal peptide" evidence="8">
    <location>
        <begin position="1"/>
        <end position="19"/>
    </location>
</feature>
<keyword evidence="6" id="KW-0106">Calcium</keyword>
<dbReference type="Gene3D" id="2.60.120.260">
    <property type="entry name" value="Galactose-binding domain-like"/>
    <property type="match status" value="1"/>
</dbReference>
<dbReference type="AlphaFoldDB" id="A0A8B8B5Y7"/>
<dbReference type="GO" id="GO:0010185">
    <property type="term" value="P:regulation of cellular defense response"/>
    <property type="evidence" value="ECO:0007669"/>
    <property type="project" value="UniProtKB-ARBA"/>
</dbReference>
<dbReference type="GO" id="GO:0046872">
    <property type="term" value="F:metal ion binding"/>
    <property type="evidence" value="ECO:0007669"/>
    <property type="project" value="UniProtKB-KW"/>
</dbReference>
<dbReference type="Pfam" id="PF00754">
    <property type="entry name" value="F5_F8_type_C"/>
    <property type="match status" value="1"/>
</dbReference>
<dbReference type="Proteomes" id="UP000694844">
    <property type="component" value="Chromosome 1"/>
</dbReference>
<dbReference type="SMART" id="SM00607">
    <property type="entry name" value="FTP"/>
    <property type="match status" value="1"/>
</dbReference>
<dbReference type="InterPro" id="IPR008979">
    <property type="entry name" value="Galactose-bd-like_sf"/>
</dbReference>
<reference evidence="10" key="1">
    <citation type="submission" date="2024-06" db="UniProtKB">
        <authorList>
            <consortium name="RefSeq"/>
        </authorList>
    </citation>
    <scope>NUCLEOTIDE SEQUENCE [LARGE SCALE GENOMIC DNA]</scope>
</reference>
<dbReference type="GeneID" id="111107761"/>
<evidence type="ECO:0000313" key="11">
    <source>
        <dbReference type="RefSeq" id="XP_022298817.1"/>
    </source>
</evidence>
<organism evidence="10 11">
    <name type="scientific">Crassostrea virginica</name>
    <name type="common">Eastern oyster</name>
    <dbReference type="NCBI Taxonomy" id="6565"/>
    <lineage>
        <taxon>Eukaryota</taxon>
        <taxon>Metazoa</taxon>
        <taxon>Spiralia</taxon>
        <taxon>Lophotrochozoa</taxon>
        <taxon>Mollusca</taxon>
        <taxon>Bivalvia</taxon>
        <taxon>Autobranchia</taxon>
        <taxon>Pteriomorphia</taxon>
        <taxon>Ostreida</taxon>
        <taxon>Ostreoidea</taxon>
        <taxon>Ostreidae</taxon>
        <taxon>Crassostrea</taxon>
    </lineage>
</organism>
<evidence type="ECO:0000256" key="7">
    <source>
        <dbReference type="ARBA" id="ARBA00023157"/>
    </source>
</evidence>
<evidence type="ECO:0000256" key="8">
    <source>
        <dbReference type="SAM" id="SignalP"/>
    </source>
</evidence>
<comment type="subunit">
    <text evidence="3">Homotrimer.</text>
</comment>